<evidence type="ECO:0000256" key="1">
    <source>
        <dbReference type="SAM" id="SignalP"/>
    </source>
</evidence>
<sequence>MFLKSISFLLLLVGLSSVTHAAAYWLEIKGIGKINTEVVVEIIYGNIDEQGIRHRQQGKELVLTGDFKFNVITPSGKKIPVAMHMKSDYWTFSYLPKEQGVYRIVGINATHPVIDRSKTGGENVLPIDYLCAQYTVGSAHNSPMPEQFLDIIADWVGKSVKISAFNNNAPAKAGVKLRVFNPENWEKELVLDEKGEANFWPTLKGMYMIRQDWISKKSGTYLDIPYTSVRHRCNYCFFLN</sequence>
<protein>
    <submittedName>
        <fullName evidence="2">Uncharacterized protein</fullName>
    </submittedName>
</protein>
<keyword evidence="1" id="KW-0732">Signal</keyword>
<dbReference type="AlphaFoldDB" id="A0A4R6IPH7"/>
<feature type="signal peptide" evidence="1">
    <location>
        <begin position="1"/>
        <end position="21"/>
    </location>
</feature>
<keyword evidence="3" id="KW-1185">Reference proteome</keyword>
<gene>
    <name evidence="2" type="ORF">CLV32_0493</name>
</gene>
<comment type="caution">
    <text evidence="2">The sequence shown here is derived from an EMBL/GenBank/DDBJ whole genome shotgun (WGS) entry which is preliminary data.</text>
</comment>
<evidence type="ECO:0000313" key="2">
    <source>
        <dbReference type="EMBL" id="TDO24204.1"/>
    </source>
</evidence>
<reference evidence="2 3" key="1">
    <citation type="submission" date="2019-03" db="EMBL/GenBank/DDBJ databases">
        <title>Genomic Encyclopedia of Archaeal and Bacterial Type Strains, Phase II (KMG-II): from individual species to whole genera.</title>
        <authorList>
            <person name="Goeker M."/>
        </authorList>
    </citation>
    <scope>NUCLEOTIDE SEQUENCE [LARGE SCALE GENOMIC DNA]</scope>
    <source>
        <strain evidence="2 3">DSM 19034</strain>
    </source>
</reference>
<dbReference type="Proteomes" id="UP000295499">
    <property type="component" value="Unassembled WGS sequence"/>
</dbReference>
<dbReference type="RefSeq" id="WP_133551986.1">
    <property type="nucleotide sequence ID" value="NZ_SNWM01000001.1"/>
</dbReference>
<dbReference type="OrthoDB" id="1345900at2"/>
<accession>A0A4R6IPH7</accession>
<name>A0A4R6IPH7_9SPHI</name>
<feature type="chain" id="PRO_5020671592" evidence="1">
    <location>
        <begin position="22"/>
        <end position="240"/>
    </location>
</feature>
<dbReference type="EMBL" id="SNWM01000001">
    <property type="protein sequence ID" value="TDO24204.1"/>
    <property type="molecule type" value="Genomic_DNA"/>
</dbReference>
<proteinExistence type="predicted"/>
<evidence type="ECO:0000313" key="3">
    <source>
        <dbReference type="Proteomes" id="UP000295499"/>
    </source>
</evidence>
<organism evidence="2 3">
    <name type="scientific">Pedobacter duraquae</name>
    <dbReference type="NCBI Taxonomy" id="425511"/>
    <lineage>
        <taxon>Bacteria</taxon>
        <taxon>Pseudomonadati</taxon>
        <taxon>Bacteroidota</taxon>
        <taxon>Sphingobacteriia</taxon>
        <taxon>Sphingobacteriales</taxon>
        <taxon>Sphingobacteriaceae</taxon>
        <taxon>Pedobacter</taxon>
    </lineage>
</organism>